<dbReference type="Proteomes" id="UP000509510">
    <property type="component" value="Chromosome II"/>
</dbReference>
<evidence type="ECO:0000313" key="4">
    <source>
        <dbReference type="Proteomes" id="UP000509510"/>
    </source>
</evidence>
<dbReference type="PANTHER" id="PTHR48081">
    <property type="entry name" value="AB HYDROLASE SUPERFAMILY PROTEIN C4A8.06C"/>
    <property type="match status" value="1"/>
</dbReference>
<dbReference type="InterPro" id="IPR001623">
    <property type="entry name" value="DnaJ_domain"/>
</dbReference>
<dbReference type="EMBL" id="CP055899">
    <property type="protein sequence ID" value="QKX56806.1"/>
    <property type="molecule type" value="Genomic_DNA"/>
</dbReference>
<dbReference type="InterPro" id="IPR036869">
    <property type="entry name" value="J_dom_sf"/>
</dbReference>
<dbReference type="InterPro" id="IPR029058">
    <property type="entry name" value="AB_hydrolase_fold"/>
</dbReference>
<dbReference type="OrthoDB" id="5354320at2759"/>
<dbReference type="Gene3D" id="3.40.50.1820">
    <property type="entry name" value="alpha/beta hydrolase"/>
    <property type="match status" value="1"/>
</dbReference>
<organism evidence="3 4">
    <name type="scientific">Talaromyces rugulosus</name>
    <name type="common">Penicillium rugulosum</name>
    <dbReference type="NCBI Taxonomy" id="121627"/>
    <lineage>
        <taxon>Eukaryota</taxon>
        <taxon>Fungi</taxon>
        <taxon>Dikarya</taxon>
        <taxon>Ascomycota</taxon>
        <taxon>Pezizomycotina</taxon>
        <taxon>Eurotiomycetes</taxon>
        <taxon>Eurotiomycetidae</taxon>
        <taxon>Eurotiales</taxon>
        <taxon>Trichocomaceae</taxon>
        <taxon>Talaromyces</taxon>
        <taxon>Talaromyces sect. Islandici</taxon>
    </lineage>
</organism>
<dbReference type="PROSITE" id="PS00636">
    <property type="entry name" value="DNAJ_1"/>
    <property type="match status" value="1"/>
</dbReference>
<dbReference type="CDD" id="cd06257">
    <property type="entry name" value="DnaJ"/>
    <property type="match status" value="1"/>
</dbReference>
<dbReference type="Gene3D" id="1.10.287.110">
    <property type="entry name" value="DnaJ domain"/>
    <property type="match status" value="1"/>
</dbReference>
<dbReference type="SUPFAM" id="SSF46565">
    <property type="entry name" value="Chaperone J-domain"/>
    <property type="match status" value="1"/>
</dbReference>
<sequence>MRLQPSVFGSAVPILNFPESRVYRFQSPATRTVRYSSFHHIHCRRYASIAEDPSPADLSWPANSSFTPYDIFRQERTAPYSKRRYYELVKVYHPDNQHNDHPILKNVSDEVRLRRYRLIVTAHEILSDPAKRDAYDRDGSGWECHPDHPNPRAYPQTYSKPADYDASVFHNGTWEDWERYHNRHQPKQVQVVSHRTFITFIVLIVAFGGFAQASWITQNQSSFDRRIQEVNIKSARLLAGRRQQTDNLPSADKRVQQFLIQRDPTRKVDLIQSKVDDVALALAWRKLGANRVVGCDWRLSAEAPITKKFSSPEIYLSDPFVGHGLVYLTSAISRILSLFSRFRYLWCCCCPGRYPAMSILDNRTALLKAMLVRIPLILKTLVLHGLHMSPVSGKQDLRTEMTIAVIRSFIDISTPVGKQQRQSMKDPGIKGPMWISKVELPAPGDAVREAVINAANQLKNDESQTFETPPVLSVEAEWTGYRSGVEKDALQPEISEEEKYLALKADAKSDMVIFYIHGGALYLMDPCTHRVPLAHLCKLTGARALSVRYRLAPQNPFPAALVDILTAYLSLIHPPPGSFHEPIPANKIVISGDSAGGNLSLALLQTLLTLKRSAPTVQFHGKDVPIELPAGLALSSPWCDITRSMPSIQKNAKYDYIDPPHEPVETLYHPPPHDSDDVWPSNPPRSDIYCNASMVTHPLVSPLACPKELWKDAPPIFISVGEEGLADEGLLTARKFHQAGVPTIVDWFEGMPHCFALIMAGTAATKLFFQSYSQFCLDAAAGAIDASSSRRGNVGVATFHHFGWHSTKLVPLDEIHEFSDLDIEKALQQSKVKRVTAEKKLIEEWQVKAKL</sequence>
<keyword evidence="1" id="KW-0378">Hydrolase</keyword>
<name>A0A7H8QSI3_TALRU</name>
<dbReference type="AlphaFoldDB" id="A0A7H8QSI3"/>
<dbReference type="SMART" id="SM00271">
    <property type="entry name" value="DnaJ"/>
    <property type="match status" value="1"/>
</dbReference>
<dbReference type="InterPro" id="IPR018253">
    <property type="entry name" value="DnaJ_domain_CS"/>
</dbReference>
<gene>
    <name evidence="3" type="ORF">TRUGW13939_03913</name>
</gene>
<evidence type="ECO:0000313" key="3">
    <source>
        <dbReference type="EMBL" id="QKX56806.1"/>
    </source>
</evidence>
<dbReference type="KEGG" id="trg:TRUGW13939_03913"/>
<dbReference type="InterPro" id="IPR050300">
    <property type="entry name" value="GDXG_lipolytic_enzyme"/>
</dbReference>
<reference evidence="4" key="1">
    <citation type="submission" date="2020-06" db="EMBL/GenBank/DDBJ databases">
        <title>A chromosome-scale genome assembly of Talaromyces rugulosus W13939.</title>
        <authorList>
            <person name="Wang B."/>
            <person name="Guo L."/>
            <person name="Ye K."/>
            <person name="Wang L."/>
        </authorList>
    </citation>
    <scope>NUCLEOTIDE SEQUENCE [LARGE SCALE GENOMIC DNA]</scope>
    <source>
        <strain evidence="4">W13939</strain>
    </source>
</reference>
<accession>A0A7H8QSI3</accession>
<dbReference type="PANTHER" id="PTHR48081:SF25">
    <property type="entry name" value="PUTATIVE (AFU_ORTHOLOGUE AFUA_3G11560)-RELATED"/>
    <property type="match status" value="1"/>
</dbReference>
<feature type="domain" description="J" evidence="2">
    <location>
        <begin position="64"/>
        <end position="139"/>
    </location>
</feature>
<dbReference type="RefSeq" id="XP_035342984.1">
    <property type="nucleotide sequence ID" value="XM_035487091.1"/>
</dbReference>
<dbReference type="Pfam" id="PF07859">
    <property type="entry name" value="Abhydrolase_3"/>
    <property type="match status" value="1"/>
</dbReference>
<dbReference type="InterPro" id="IPR013094">
    <property type="entry name" value="AB_hydrolase_3"/>
</dbReference>
<dbReference type="GO" id="GO:0016787">
    <property type="term" value="F:hydrolase activity"/>
    <property type="evidence" value="ECO:0007669"/>
    <property type="project" value="UniProtKB-KW"/>
</dbReference>
<dbReference type="GeneID" id="55991415"/>
<dbReference type="SUPFAM" id="SSF53474">
    <property type="entry name" value="alpha/beta-Hydrolases"/>
    <property type="match status" value="1"/>
</dbReference>
<protein>
    <recommendedName>
        <fullName evidence="2">J domain-containing protein</fullName>
    </recommendedName>
</protein>
<dbReference type="PROSITE" id="PS50076">
    <property type="entry name" value="DNAJ_2"/>
    <property type="match status" value="1"/>
</dbReference>
<evidence type="ECO:0000256" key="1">
    <source>
        <dbReference type="ARBA" id="ARBA00022801"/>
    </source>
</evidence>
<dbReference type="Pfam" id="PF00226">
    <property type="entry name" value="DnaJ"/>
    <property type="match status" value="1"/>
</dbReference>
<evidence type="ECO:0000259" key="2">
    <source>
        <dbReference type="PROSITE" id="PS50076"/>
    </source>
</evidence>
<proteinExistence type="predicted"/>
<keyword evidence="4" id="KW-1185">Reference proteome</keyword>